<dbReference type="SUPFAM" id="SSF48371">
    <property type="entry name" value="ARM repeat"/>
    <property type="match status" value="1"/>
</dbReference>
<evidence type="ECO:0000313" key="1">
    <source>
        <dbReference type="EMBL" id="OZC12494.1"/>
    </source>
</evidence>
<proteinExistence type="predicted"/>
<reference evidence="1 2" key="1">
    <citation type="submission" date="2015-12" db="EMBL/GenBank/DDBJ databases">
        <title>Draft genome of the nematode, Onchocerca flexuosa.</title>
        <authorList>
            <person name="Mitreva M."/>
        </authorList>
    </citation>
    <scope>NUCLEOTIDE SEQUENCE [LARGE SCALE GENOMIC DNA]</scope>
    <source>
        <strain evidence="1">Red Deer</strain>
    </source>
</reference>
<name>A0A238C556_9BILA</name>
<keyword evidence="2" id="KW-1185">Reference proteome</keyword>
<dbReference type="GO" id="GO:0000184">
    <property type="term" value="P:nuclear-transcribed mRNA catabolic process, nonsense-mediated decay"/>
    <property type="evidence" value="ECO:0007669"/>
    <property type="project" value="InterPro"/>
</dbReference>
<evidence type="ECO:0000313" key="2">
    <source>
        <dbReference type="Proteomes" id="UP000242913"/>
    </source>
</evidence>
<dbReference type="GO" id="GO:0004674">
    <property type="term" value="F:protein serine/threonine kinase activity"/>
    <property type="evidence" value="ECO:0007669"/>
    <property type="project" value="InterPro"/>
</dbReference>
<gene>
    <name evidence="1" type="ORF">X798_00125</name>
</gene>
<protein>
    <submittedName>
        <fullName evidence="1">Uncharacterized protein</fullName>
    </submittedName>
</protein>
<dbReference type="AlphaFoldDB" id="A0A238C556"/>
<dbReference type="Proteomes" id="UP000242913">
    <property type="component" value="Unassembled WGS sequence"/>
</dbReference>
<sequence length="649" mass="73821">MEKYITVHILNDKKNYSKDERIAACEQLQQALTLANDVANIGCDWKKLIEDLLFVIKTRQQLDVKRWVSDCLGSLGCIMFSQYNEYLKVMLAEAKLIPDKYEDDKALVLKAVFLSLDLIGNFSWQSRIKLQDVEVLMTAIKNWLEVNDSSVILISLLDTCLAVSKYFPAVFKHSFDDVVDFTVGWYIEPDQPKAVLDKCHQMLVELRPYWHSAIPAAITLMKQFLDDASAYIEDIKTNESKPENMLAKTAAILRALITMLEVLNTPVSPLVADFVEKVFGRIIQLLTHLDDVFATKIGTVFGYMAEVLCIALEIYPKLDFLHPSVNEKTMLKILECIGKIIDNMKPEMIVEIVDYVVGDDGPLNYVLTRSQEVMQAYGNVLGKLLAPKNLSTLQVAYNRVREDVLNCLNLLQTTEAEMMGLSPSLFTFLMRETPIIEKQFIINHPGCHYALLYIIKTHSEKSESSKIHENFVANSSLLIDKNSLSLVAEPATAKHTTMILNIVTKLLNVDDLLWAETRNLLVDWIHGFVFALTPDVLQHILDKPETIEMRAALLDSFVRHSLPKKTQLDNKSFCNPEVSVSHWCAAITSHRIRHFTLLRRLAVFNLVKNGRPKVTAKFVKRIFEQCQSDCQNKATGIWQATPPVLFIRK</sequence>
<dbReference type="EMBL" id="KZ269977">
    <property type="protein sequence ID" value="OZC12494.1"/>
    <property type="molecule type" value="Genomic_DNA"/>
</dbReference>
<dbReference type="InterPro" id="IPR016024">
    <property type="entry name" value="ARM-type_fold"/>
</dbReference>
<dbReference type="InterPro" id="IPR031559">
    <property type="entry name" value="SMG1"/>
</dbReference>
<dbReference type="OrthoDB" id="5813351at2759"/>
<accession>A0A238C556</accession>
<organism evidence="1 2">
    <name type="scientific">Onchocerca flexuosa</name>
    <dbReference type="NCBI Taxonomy" id="387005"/>
    <lineage>
        <taxon>Eukaryota</taxon>
        <taxon>Metazoa</taxon>
        <taxon>Ecdysozoa</taxon>
        <taxon>Nematoda</taxon>
        <taxon>Chromadorea</taxon>
        <taxon>Rhabditida</taxon>
        <taxon>Spirurina</taxon>
        <taxon>Spiruromorpha</taxon>
        <taxon>Filarioidea</taxon>
        <taxon>Onchocercidae</taxon>
        <taxon>Onchocerca</taxon>
    </lineage>
</organism>
<dbReference type="Pfam" id="PF15785">
    <property type="entry name" value="SMG1"/>
    <property type="match status" value="1"/>
</dbReference>